<organism evidence="1">
    <name type="scientific">Bionectria ochroleuca</name>
    <name type="common">Gliocladium roseum</name>
    <dbReference type="NCBI Taxonomy" id="29856"/>
    <lineage>
        <taxon>Eukaryota</taxon>
        <taxon>Fungi</taxon>
        <taxon>Dikarya</taxon>
        <taxon>Ascomycota</taxon>
        <taxon>Pezizomycotina</taxon>
        <taxon>Sordariomycetes</taxon>
        <taxon>Hypocreomycetidae</taxon>
        <taxon>Hypocreales</taxon>
        <taxon>Bionectriaceae</taxon>
        <taxon>Clonostachys</taxon>
    </lineage>
</organism>
<dbReference type="AlphaFoldDB" id="A0A0B7KGH0"/>
<protein>
    <recommendedName>
        <fullName evidence="2">Protein N-terminal and lysine N-methyltransferase EFM7</fullName>
    </recommendedName>
</protein>
<dbReference type="GO" id="GO:0008757">
    <property type="term" value="F:S-adenosylmethionine-dependent methyltransferase activity"/>
    <property type="evidence" value="ECO:0007669"/>
    <property type="project" value="UniProtKB-ARBA"/>
</dbReference>
<dbReference type="Pfam" id="PF05721">
    <property type="entry name" value="PhyH"/>
    <property type="match status" value="1"/>
</dbReference>
<dbReference type="Pfam" id="PF10294">
    <property type="entry name" value="Methyltransf_16"/>
    <property type="match status" value="1"/>
</dbReference>
<evidence type="ECO:0008006" key="2">
    <source>
        <dbReference type="Google" id="ProtNLM"/>
    </source>
</evidence>
<accession>A0A0B7KGH0</accession>
<dbReference type="Gene3D" id="3.40.50.150">
    <property type="entry name" value="Vaccinia Virus protein VP39"/>
    <property type="match status" value="1"/>
</dbReference>
<dbReference type="SUPFAM" id="SSF53335">
    <property type="entry name" value="S-adenosyl-L-methionine-dependent methyltransferases"/>
    <property type="match status" value="1"/>
</dbReference>
<dbReference type="PANTHER" id="PTHR40470:SF1">
    <property type="entry name" value="PHYTANOYL-COA DIOXYGENASE FAMILY PROTEIN (AFU_ORTHOLOGUE AFUA_2G15850)"/>
    <property type="match status" value="1"/>
</dbReference>
<proteinExistence type="predicted"/>
<gene>
    <name evidence="1" type="ORF">BN869_000012741_1</name>
</gene>
<dbReference type="InterPro" id="IPR029063">
    <property type="entry name" value="SAM-dependent_MTases_sf"/>
</dbReference>
<name>A0A0B7KGH0_BIOOC</name>
<dbReference type="InterPro" id="IPR025784">
    <property type="entry name" value="EFM7"/>
</dbReference>
<dbReference type="PROSITE" id="PS51560">
    <property type="entry name" value="SAM_MT_NNT1"/>
    <property type="match status" value="1"/>
</dbReference>
<evidence type="ECO:0000313" key="1">
    <source>
        <dbReference type="EMBL" id="CEO56683.1"/>
    </source>
</evidence>
<dbReference type="InterPro" id="IPR019410">
    <property type="entry name" value="Methyltransf_16"/>
</dbReference>
<reference evidence="1" key="1">
    <citation type="submission" date="2015-01" db="EMBL/GenBank/DDBJ databases">
        <authorList>
            <person name="Durling Mikael"/>
        </authorList>
    </citation>
    <scope>NUCLEOTIDE SEQUENCE</scope>
</reference>
<dbReference type="Gene3D" id="2.60.120.620">
    <property type="entry name" value="q2cbj1_9rhob like domain"/>
    <property type="match status" value="1"/>
</dbReference>
<dbReference type="SUPFAM" id="SSF51197">
    <property type="entry name" value="Clavaminate synthase-like"/>
    <property type="match status" value="1"/>
</dbReference>
<sequence length="522" mass="58046">MAAEDLPIDLSEAGFMDDPEDYYPPTPPPTKEIFTMKSGKAITLHLVGHSPTEAHTLWNGAKIISDYFEKDPSRIKGKTMLELGAASGLPSLVAAILGAKKAVMTDFPDPDIVATMQRNIDECDETMEARFDVLVLADLLFRHSEHGALVKTIRETMRRSPESVAYVFFTSYRPWKKDLDMAFFDVARDAGLEVEQVEEIHLEKPLFKDDPGDLDVQKTVKGFADCSCSTDVIYVSLCFALERDGFVVVKAIASPAKLERLRDASTKATSLARSGGWPHVRTVGKQFPPWSAADAAEKGIWGVQHLMNPDLGGHDLFAEQYFSEEVLSIVRELLQCSDDDLVMELFNMLVRPESDFELRWHRDDIPAEASAQEEMERLAKPAFHAQYNFALFDDDSLVVVPGSHRRARTDAEREAGPFEKVLPDQLVVKLGPGDIVFYNNNILHRGVYDSSKERMTLHGSVGHVGGSALRARNVLQHGVGDWVAGCNFSRLEGRDRERAEAMRERLVKMGSASGDVGYSLQG</sequence>
<dbReference type="InterPro" id="IPR008775">
    <property type="entry name" value="Phytyl_CoA_dOase-like"/>
</dbReference>
<dbReference type="PANTHER" id="PTHR40470">
    <property type="entry name" value="PHYTANOYL-COA DIOXYGENASE FAMILY PROTEIN (AFU_ORTHOLOGUE AFUA_2G15850)"/>
    <property type="match status" value="1"/>
</dbReference>
<dbReference type="EMBL" id="CDPU01000071">
    <property type="protein sequence ID" value="CEO56683.1"/>
    <property type="molecule type" value="Genomic_DNA"/>
</dbReference>